<comment type="caution">
    <text evidence="1">The sequence shown here is derived from an EMBL/GenBank/DDBJ whole genome shotgun (WGS) entry which is preliminary data.</text>
</comment>
<dbReference type="EMBL" id="CM045770">
    <property type="protein sequence ID" value="KAI7992914.1"/>
    <property type="molecule type" value="Genomic_DNA"/>
</dbReference>
<dbReference type="Proteomes" id="UP001060215">
    <property type="component" value="Chromosome 13"/>
</dbReference>
<evidence type="ECO:0000313" key="2">
    <source>
        <dbReference type="Proteomes" id="UP001060215"/>
    </source>
</evidence>
<gene>
    <name evidence="1" type="ORF">LOK49_LG12G00026</name>
</gene>
<keyword evidence="2" id="KW-1185">Reference proteome</keyword>
<evidence type="ECO:0000313" key="1">
    <source>
        <dbReference type="EMBL" id="KAI7992914.1"/>
    </source>
</evidence>
<accession>A0ACC0FWW3</accession>
<sequence>MAFSQHIDISLMSSTTNTTLKVTLPASRLKGNEIHNISRDRLMDLIRPIAQNQETHQPFQILDLGVIERLMHSWNHSFPTVKPFYTVKCYPNSALLEALASLGANFDCARQVEIETVLALGVTPDRILYANPCKAVSHIKYVASDGVNLTTFDSKSEIEKIKHWHPKCALFLRIKVFKDHALYRPLGTKFGALPKEFVPLLNEAHMSGLKIVGVSFHVGSGASDFEIYRHAIAVARAVFEPASQLQMPPMNVLNTGDGFKENSLCEISKTVHEAIHVEKFTKDMVMSPLMVIAEPGRFFVEIAFTLVTNVIGKRVRG</sequence>
<proteinExistence type="predicted"/>
<organism evidence="1 2">
    <name type="scientific">Camellia lanceoleosa</name>
    <dbReference type="NCBI Taxonomy" id="1840588"/>
    <lineage>
        <taxon>Eukaryota</taxon>
        <taxon>Viridiplantae</taxon>
        <taxon>Streptophyta</taxon>
        <taxon>Embryophyta</taxon>
        <taxon>Tracheophyta</taxon>
        <taxon>Spermatophyta</taxon>
        <taxon>Magnoliopsida</taxon>
        <taxon>eudicotyledons</taxon>
        <taxon>Gunneridae</taxon>
        <taxon>Pentapetalae</taxon>
        <taxon>asterids</taxon>
        <taxon>Ericales</taxon>
        <taxon>Theaceae</taxon>
        <taxon>Camellia</taxon>
    </lineage>
</organism>
<reference evidence="1 2" key="1">
    <citation type="journal article" date="2022" name="Plant J.">
        <title>Chromosome-level genome of Camellia lanceoleosa provides a valuable resource for understanding genome evolution and self-incompatibility.</title>
        <authorList>
            <person name="Gong W."/>
            <person name="Xiao S."/>
            <person name="Wang L."/>
            <person name="Liao Z."/>
            <person name="Chang Y."/>
            <person name="Mo W."/>
            <person name="Hu G."/>
            <person name="Li W."/>
            <person name="Zhao G."/>
            <person name="Zhu H."/>
            <person name="Hu X."/>
            <person name="Ji K."/>
            <person name="Xiang X."/>
            <person name="Song Q."/>
            <person name="Yuan D."/>
            <person name="Jin S."/>
            <person name="Zhang L."/>
        </authorList>
    </citation>
    <scope>NUCLEOTIDE SEQUENCE [LARGE SCALE GENOMIC DNA]</scope>
    <source>
        <strain evidence="1">SQ_2022a</strain>
    </source>
</reference>
<protein>
    <submittedName>
        <fullName evidence="1">Uncharacterized protein</fullName>
    </submittedName>
</protein>
<name>A0ACC0FWW3_9ERIC</name>